<evidence type="ECO:0000313" key="4">
    <source>
        <dbReference type="Proteomes" id="UP000183413"/>
    </source>
</evidence>
<sequence length="415" mass="46624">MREFLGADGGRPPEPSPRPDASGAADVPAANVLGERTGAFGARRVPLDHELSPDVALLCVKANAYGPRSFELHFHHGGEVRSANGRDALDKQQAHPELALSRLKADVPDEEWKRLFHWIGEWSGYQFALNCWLRDLLMNAGAQLIVFDVTGYEIPWELFRYEPPPGAAGPDGWLGALVPVSRWTSLPHDTQEWHLGAAPREMNGGLLMMEDAAMRTDVDVYADFEVAGREQAIKDLVRRLEVEEELLAFSLLMIRCHGEWAPGERLTLNGVVLEELIERRLPVLRRNGAVVLLNACISGRPITDDREHLRAPTRGFAQKFLREGASAVIATLGDVDLDHSHEFAVEFVADAAARDQNLARYLRDYRADVARRMRPEPGRPDTRTPDDYRMFFWSFMYVYYGHPDTTLRLIRAASP</sequence>
<dbReference type="STRING" id="1993.SAMN04489713_111289"/>
<gene>
    <name evidence="3" type="ORF">SAMN04489713_111289</name>
</gene>
<name>A0A1I5MHF4_9ACTN</name>
<dbReference type="Proteomes" id="UP000183413">
    <property type="component" value="Unassembled WGS sequence"/>
</dbReference>
<evidence type="ECO:0000313" key="3">
    <source>
        <dbReference type="EMBL" id="SFP08747.1"/>
    </source>
</evidence>
<accession>A0A1I5MHF4</accession>
<evidence type="ECO:0000259" key="2">
    <source>
        <dbReference type="Pfam" id="PF12770"/>
    </source>
</evidence>
<dbReference type="AlphaFoldDB" id="A0A1I5MHF4"/>
<feature type="domain" description="CHAT" evidence="2">
    <location>
        <begin position="238"/>
        <end position="396"/>
    </location>
</feature>
<feature type="region of interest" description="Disordered" evidence="1">
    <location>
        <begin position="1"/>
        <end position="25"/>
    </location>
</feature>
<dbReference type="eggNOG" id="COG4995">
    <property type="taxonomic scope" value="Bacteria"/>
</dbReference>
<dbReference type="Pfam" id="PF12770">
    <property type="entry name" value="CHAT"/>
    <property type="match status" value="1"/>
</dbReference>
<dbReference type="EMBL" id="FOVH01000011">
    <property type="protein sequence ID" value="SFP08747.1"/>
    <property type="molecule type" value="Genomic_DNA"/>
</dbReference>
<dbReference type="InterPro" id="IPR024983">
    <property type="entry name" value="CHAT_dom"/>
</dbReference>
<proteinExistence type="predicted"/>
<reference evidence="3 4" key="1">
    <citation type="submission" date="2016-10" db="EMBL/GenBank/DDBJ databases">
        <authorList>
            <person name="de Groot N.N."/>
        </authorList>
    </citation>
    <scope>NUCLEOTIDE SEQUENCE [LARGE SCALE GENOMIC DNA]</scope>
    <source>
        <strain evidence="3 4">DSM 43067</strain>
    </source>
</reference>
<evidence type="ECO:0000256" key="1">
    <source>
        <dbReference type="SAM" id="MobiDB-lite"/>
    </source>
</evidence>
<dbReference type="InParanoid" id="A0A1I5MHF4"/>
<protein>
    <submittedName>
        <fullName evidence="3">CHAT domain-containing protein</fullName>
    </submittedName>
</protein>
<keyword evidence="4" id="KW-1185">Reference proteome</keyword>
<dbReference type="RefSeq" id="WP_075022907.1">
    <property type="nucleotide sequence ID" value="NZ_FOVH01000011.1"/>
</dbReference>
<organism evidence="3 4">
    <name type="scientific">Actinomadura madurae</name>
    <dbReference type="NCBI Taxonomy" id="1993"/>
    <lineage>
        <taxon>Bacteria</taxon>
        <taxon>Bacillati</taxon>
        <taxon>Actinomycetota</taxon>
        <taxon>Actinomycetes</taxon>
        <taxon>Streptosporangiales</taxon>
        <taxon>Thermomonosporaceae</taxon>
        <taxon>Actinomadura</taxon>
    </lineage>
</organism>